<evidence type="ECO:0000259" key="2">
    <source>
        <dbReference type="Pfam" id="PF01558"/>
    </source>
</evidence>
<name>A0A564WD85_9PROT</name>
<dbReference type="InterPro" id="IPR050722">
    <property type="entry name" value="Pyruvate:ferred/Flavod_OxRd"/>
</dbReference>
<dbReference type="PANTHER" id="PTHR32154">
    <property type="entry name" value="PYRUVATE-FLAVODOXIN OXIDOREDUCTASE-RELATED"/>
    <property type="match status" value="1"/>
</dbReference>
<dbReference type="GO" id="GO:0047553">
    <property type="term" value="F:2-oxoglutarate synthase activity"/>
    <property type="evidence" value="ECO:0007669"/>
    <property type="project" value="UniProtKB-EC"/>
</dbReference>
<accession>A0A564WD85</accession>
<evidence type="ECO:0000256" key="1">
    <source>
        <dbReference type="ARBA" id="ARBA00023002"/>
    </source>
</evidence>
<dbReference type="FunFam" id="3.40.50.970:FF:000022">
    <property type="entry name" value="2-oxoglutarate ferredoxin oxidoreductase alpha subunit"/>
    <property type="match status" value="1"/>
</dbReference>
<dbReference type="EMBL" id="UXAT02000014">
    <property type="protein sequence ID" value="VUX46425.1"/>
    <property type="molecule type" value="Genomic_DNA"/>
</dbReference>
<dbReference type="EC" id="1.2.7.3" evidence="4"/>
<feature type="domain" description="Pyruvate flavodoxin/ferredoxin oxidoreductase pyrimidine binding" evidence="3">
    <location>
        <begin position="274"/>
        <end position="482"/>
    </location>
</feature>
<dbReference type="Pfam" id="PF01558">
    <property type="entry name" value="POR"/>
    <property type="match status" value="1"/>
</dbReference>
<gene>
    <name evidence="4" type="primary">korA</name>
    <name evidence="4" type="ORF">DF3PA_210038</name>
</gene>
<dbReference type="AlphaFoldDB" id="A0A564WD85"/>
<dbReference type="InterPro" id="IPR009014">
    <property type="entry name" value="Transketo_C/PFOR_II"/>
</dbReference>
<dbReference type="Pfam" id="PF01855">
    <property type="entry name" value="POR_N"/>
    <property type="match status" value="1"/>
</dbReference>
<dbReference type="InterPro" id="IPR022367">
    <property type="entry name" value="2-oxoacid/accept_OxRdtase_asu"/>
</dbReference>
<proteinExistence type="predicted"/>
<evidence type="ECO:0000313" key="5">
    <source>
        <dbReference type="Proteomes" id="UP000326641"/>
    </source>
</evidence>
<dbReference type="Gene3D" id="3.40.50.920">
    <property type="match status" value="1"/>
</dbReference>
<keyword evidence="1 4" id="KW-0560">Oxidoreductase</keyword>
<sequence length="625" mass="66033">MDQINPPVGSLQPRPTISRLPLESAVVRFAGDSGDGIQLIGNRFAIETAQSGNDLATFPDFPAEIRAPVGTTFGVSAFQINFGARLIKTSGDAPDVLVALNPAALKVELPNLKRGGTVIVDTGSFSERNLRKAGYAGNPLADSTLADGRTIEIDISRLTLEAVKPLGLSQHDALRCKNMWVLGLLYWMYGRERQSTIAWLGKRFASDPLVAEANVAALNAGHAYGETSEVAGDITGFSVAPAPLPPGTYRSVTGADALAWGLVVGAHLARLKLFFASYPITPASPVLHLLARQSELGVTTLQAEDEIAAVCAAIGASFAGALGVTSSSGPGMALKSEAISLAVAAELPLVILNTQRAGPSTGLPTKTEQSDLNQALYGRHGEAPLAVLAARSPADCFDVAVEAVRLAVRAMTPVIVLSDGYIGNATQAWQVPAVADLPAFPVRQETNPDGFSPYSRDPETLARPWAVPGTPGLAHRIGGIERDYETGNISYSPENHQRMSDVRAAKIARLAQAIPAQAVALGPDRGRLALVGWGSTFGPINRAVSLALERGDAVSHIHLRHLSPLPANLGELLAGFDRVLVVEGNNGQLRALLRSEYLLDAEGLNKMTGRPFTIDEVERAIRDRL</sequence>
<dbReference type="Proteomes" id="UP000326641">
    <property type="component" value="Unassembled WGS sequence"/>
</dbReference>
<dbReference type="InterPro" id="IPR019752">
    <property type="entry name" value="Pyrv/ketoisovalerate_OxRed_cat"/>
</dbReference>
<reference evidence="4" key="1">
    <citation type="submission" date="2018-11" db="EMBL/GenBank/DDBJ databases">
        <authorList>
            <person name="Onetto C."/>
        </authorList>
    </citation>
    <scope>NUCLEOTIDE SEQUENCE [LARGE SCALE GENOMIC DNA]</scope>
</reference>
<dbReference type="SUPFAM" id="SSF52922">
    <property type="entry name" value="TK C-terminal domain-like"/>
    <property type="match status" value="1"/>
</dbReference>
<keyword evidence="5" id="KW-1185">Reference proteome</keyword>
<organism evidence="4 5">
    <name type="scientific">Candidatus Defluviicoccus seviourii</name>
    <dbReference type="NCBI Taxonomy" id="2565273"/>
    <lineage>
        <taxon>Bacteria</taxon>
        <taxon>Pseudomonadati</taxon>
        <taxon>Pseudomonadota</taxon>
        <taxon>Alphaproteobacteria</taxon>
        <taxon>Rhodospirillales</taxon>
        <taxon>Rhodospirillaceae</taxon>
        <taxon>Defluviicoccus</taxon>
    </lineage>
</organism>
<dbReference type="SUPFAM" id="SSF53323">
    <property type="entry name" value="Pyruvate-ferredoxin oxidoreductase, PFOR, domain III"/>
    <property type="match status" value="1"/>
</dbReference>
<evidence type="ECO:0000313" key="4">
    <source>
        <dbReference type="EMBL" id="VUX46425.1"/>
    </source>
</evidence>
<comment type="caution">
    <text evidence="4">The sequence shown here is derived from an EMBL/GenBank/DDBJ whole genome shotgun (WGS) entry which is preliminary data.</text>
</comment>
<protein>
    <submittedName>
        <fullName evidence="4">2-oxoglutarate oxidoreductase subunit KorA</fullName>
        <ecNumber evidence="4">1.2.7.3</ecNumber>
    </submittedName>
</protein>
<dbReference type="InterPro" id="IPR029061">
    <property type="entry name" value="THDP-binding"/>
</dbReference>
<dbReference type="InterPro" id="IPR002880">
    <property type="entry name" value="Pyrv_Fd/Flavodoxin_OxRdtase_N"/>
</dbReference>
<evidence type="ECO:0000259" key="3">
    <source>
        <dbReference type="Pfam" id="PF01855"/>
    </source>
</evidence>
<dbReference type="SUPFAM" id="SSF52518">
    <property type="entry name" value="Thiamin diphosphate-binding fold (THDP-binding)"/>
    <property type="match status" value="1"/>
</dbReference>
<dbReference type="Gene3D" id="3.40.920.10">
    <property type="entry name" value="Pyruvate-ferredoxin oxidoreductase, PFOR, domain III"/>
    <property type="match status" value="1"/>
</dbReference>
<dbReference type="NCBIfam" id="TIGR03710">
    <property type="entry name" value="OAFO_sf"/>
    <property type="match status" value="1"/>
</dbReference>
<feature type="domain" description="Pyruvate/ketoisovalerate oxidoreductase catalytic" evidence="2">
    <location>
        <begin position="34"/>
        <end position="222"/>
    </location>
</feature>
<dbReference type="PANTHER" id="PTHR32154:SF20">
    <property type="entry name" value="2-OXOGLUTARATE OXIDOREDUCTASE SUBUNIT KORA"/>
    <property type="match status" value="1"/>
</dbReference>
<dbReference type="InterPro" id="IPR002869">
    <property type="entry name" value="Pyrv_flavodox_OxRed_cen"/>
</dbReference>
<dbReference type="Gene3D" id="3.40.50.970">
    <property type="match status" value="1"/>
</dbReference>
<dbReference type="CDD" id="cd07034">
    <property type="entry name" value="TPP_PYR_PFOR_IOR-alpha_like"/>
    <property type="match status" value="1"/>
</dbReference>
<dbReference type="GO" id="GO:0006979">
    <property type="term" value="P:response to oxidative stress"/>
    <property type="evidence" value="ECO:0007669"/>
    <property type="project" value="TreeGrafter"/>
</dbReference>